<dbReference type="SUPFAM" id="SSF88946">
    <property type="entry name" value="Sigma2 domain of RNA polymerase sigma factors"/>
    <property type="match status" value="1"/>
</dbReference>
<dbReference type="PANTHER" id="PTHR43133:SF45">
    <property type="entry name" value="RNA POLYMERASE ECF-TYPE SIGMA FACTOR"/>
    <property type="match status" value="1"/>
</dbReference>
<accession>A0A1I5I2K5</accession>
<evidence type="ECO:0000313" key="7">
    <source>
        <dbReference type="EMBL" id="SFO54878.1"/>
    </source>
</evidence>
<feature type="domain" description="RNA polymerase sigma factor 70 region 4 type 2" evidence="6">
    <location>
        <begin position="108"/>
        <end position="157"/>
    </location>
</feature>
<dbReference type="InterPro" id="IPR007627">
    <property type="entry name" value="RNA_pol_sigma70_r2"/>
</dbReference>
<keyword evidence="4" id="KW-0804">Transcription</keyword>
<dbReference type="PANTHER" id="PTHR43133">
    <property type="entry name" value="RNA POLYMERASE ECF-TYPE SIGMA FACTO"/>
    <property type="match status" value="1"/>
</dbReference>
<keyword evidence="2" id="KW-0805">Transcription regulation</keyword>
<evidence type="ECO:0000256" key="2">
    <source>
        <dbReference type="ARBA" id="ARBA00023015"/>
    </source>
</evidence>
<dbReference type="GO" id="GO:0016987">
    <property type="term" value="F:sigma factor activity"/>
    <property type="evidence" value="ECO:0007669"/>
    <property type="project" value="UniProtKB-KW"/>
</dbReference>
<dbReference type="Pfam" id="PF08281">
    <property type="entry name" value="Sigma70_r4_2"/>
    <property type="match status" value="1"/>
</dbReference>
<evidence type="ECO:0000313" key="8">
    <source>
        <dbReference type="Proteomes" id="UP000199564"/>
    </source>
</evidence>
<dbReference type="STRING" id="226506.SAMN04488519_10845"/>
<dbReference type="RefSeq" id="WP_091654808.1">
    <property type="nucleotide sequence ID" value="NZ_FOVW01000008.1"/>
</dbReference>
<evidence type="ECO:0000256" key="1">
    <source>
        <dbReference type="ARBA" id="ARBA00010641"/>
    </source>
</evidence>
<dbReference type="SUPFAM" id="SSF88659">
    <property type="entry name" value="Sigma3 and sigma4 domains of RNA polymerase sigma factors"/>
    <property type="match status" value="1"/>
</dbReference>
<name>A0A1I5I2K5_9BACT</name>
<protein>
    <submittedName>
        <fullName evidence="7">RNA polymerase sigma-70 factor, ECF subfamily</fullName>
    </submittedName>
</protein>
<dbReference type="NCBIfam" id="TIGR02937">
    <property type="entry name" value="sigma70-ECF"/>
    <property type="match status" value="1"/>
</dbReference>
<comment type="similarity">
    <text evidence="1">Belongs to the sigma-70 factor family. ECF subfamily.</text>
</comment>
<evidence type="ECO:0000256" key="4">
    <source>
        <dbReference type="ARBA" id="ARBA00023163"/>
    </source>
</evidence>
<feature type="domain" description="RNA polymerase sigma-70 region 2" evidence="5">
    <location>
        <begin position="15"/>
        <end position="76"/>
    </location>
</feature>
<dbReference type="InterPro" id="IPR036388">
    <property type="entry name" value="WH-like_DNA-bd_sf"/>
</dbReference>
<dbReference type="InterPro" id="IPR039425">
    <property type="entry name" value="RNA_pol_sigma-70-like"/>
</dbReference>
<dbReference type="InterPro" id="IPR013249">
    <property type="entry name" value="RNA_pol_sigma70_r4_t2"/>
</dbReference>
<dbReference type="Gene3D" id="1.10.1740.10">
    <property type="match status" value="1"/>
</dbReference>
<dbReference type="Pfam" id="PF04542">
    <property type="entry name" value="Sigma70_r2"/>
    <property type="match status" value="1"/>
</dbReference>
<gene>
    <name evidence="7" type="ORF">SAMN04488519_10845</name>
</gene>
<dbReference type="Gene3D" id="1.10.10.10">
    <property type="entry name" value="Winged helix-like DNA-binding domain superfamily/Winged helix DNA-binding domain"/>
    <property type="match status" value="1"/>
</dbReference>
<dbReference type="GO" id="GO:0003677">
    <property type="term" value="F:DNA binding"/>
    <property type="evidence" value="ECO:0007669"/>
    <property type="project" value="InterPro"/>
</dbReference>
<dbReference type="InterPro" id="IPR014284">
    <property type="entry name" value="RNA_pol_sigma-70_dom"/>
</dbReference>
<dbReference type="EMBL" id="FOVW01000008">
    <property type="protein sequence ID" value="SFO54878.1"/>
    <property type="molecule type" value="Genomic_DNA"/>
</dbReference>
<dbReference type="Proteomes" id="UP000199564">
    <property type="component" value="Unassembled WGS sequence"/>
</dbReference>
<keyword evidence="8" id="KW-1185">Reference proteome</keyword>
<evidence type="ECO:0000259" key="5">
    <source>
        <dbReference type="Pfam" id="PF04542"/>
    </source>
</evidence>
<sequence>MQNQSTYTFEQILEINKDKIYRICKIYSVHPLEPQDLFQDVVFEIWKSFSTFKEKSSINTWIYKITLNVCLRSKRKSVNENIKLVRLESIEFIPVDVNQDKNQQEKFNALTSCISSLEEKSRAIIILYLEELPYKDIAVITGLTENHIAVKMKRIKKVLLNCLTNKL</sequence>
<evidence type="ECO:0000259" key="6">
    <source>
        <dbReference type="Pfam" id="PF08281"/>
    </source>
</evidence>
<organism evidence="7 8">
    <name type="scientific">Algoriphagus ornithinivorans</name>
    <dbReference type="NCBI Taxonomy" id="226506"/>
    <lineage>
        <taxon>Bacteria</taxon>
        <taxon>Pseudomonadati</taxon>
        <taxon>Bacteroidota</taxon>
        <taxon>Cytophagia</taxon>
        <taxon>Cytophagales</taxon>
        <taxon>Cyclobacteriaceae</taxon>
        <taxon>Algoriphagus</taxon>
    </lineage>
</organism>
<dbReference type="InterPro" id="IPR013324">
    <property type="entry name" value="RNA_pol_sigma_r3/r4-like"/>
</dbReference>
<keyword evidence="3" id="KW-0731">Sigma factor</keyword>
<proteinExistence type="inferred from homology"/>
<reference evidence="8" key="1">
    <citation type="submission" date="2016-10" db="EMBL/GenBank/DDBJ databases">
        <authorList>
            <person name="Varghese N."/>
            <person name="Submissions S."/>
        </authorList>
    </citation>
    <scope>NUCLEOTIDE SEQUENCE [LARGE SCALE GENOMIC DNA]</scope>
    <source>
        <strain evidence="8">DSM 15282</strain>
    </source>
</reference>
<evidence type="ECO:0000256" key="3">
    <source>
        <dbReference type="ARBA" id="ARBA00023082"/>
    </source>
</evidence>
<dbReference type="GO" id="GO:0006352">
    <property type="term" value="P:DNA-templated transcription initiation"/>
    <property type="evidence" value="ECO:0007669"/>
    <property type="project" value="InterPro"/>
</dbReference>
<dbReference type="InterPro" id="IPR013325">
    <property type="entry name" value="RNA_pol_sigma_r2"/>
</dbReference>
<dbReference type="AlphaFoldDB" id="A0A1I5I2K5"/>